<dbReference type="InterPro" id="IPR000835">
    <property type="entry name" value="HTH_MarR-typ"/>
</dbReference>
<dbReference type="PROSITE" id="PS50995">
    <property type="entry name" value="HTH_MARR_2"/>
    <property type="match status" value="1"/>
</dbReference>
<reference evidence="2 3" key="1">
    <citation type="submission" date="2014-11" db="EMBL/GenBank/DDBJ databases">
        <title>Genome sequence of Microbacterium mangrovi MUSC 115(T).</title>
        <authorList>
            <person name="Lee L.-H."/>
        </authorList>
    </citation>
    <scope>NUCLEOTIDE SEQUENCE [LARGE SCALE GENOMIC DNA]</scope>
    <source>
        <strain evidence="2 3">MUSC 115</strain>
    </source>
</reference>
<dbReference type="EMBL" id="JTDK01000005">
    <property type="protein sequence ID" value="KHK99161.1"/>
    <property type="molecule type" value="Genomic_DNA"/>
</dbReference>
<dbReference type="AlphaFoldDB" id="A0A0B2AC00"/>
<evidence type="ECO:0000259" key="1">
    <source>
        <dbReference type="PROSITE" id="PS50995"/>
    </source>
</evidence>
<keyword evidence="3" id="KW-1185">Reference proteome</keyword>
<dbReference type="GO" id="GO:0003700">
    <property type="term" value="F:DNA-binding transcription factor activity"/>
    <property type="evidence" value="ECO:0007669"/>
    <property type="project" value="InterPro"/>
</dbReference>
<organism evidence="2 3">
    <name type="scientific">Microbacterium mangrovi</name>
    <dbReference type="NCBI Taxonomy" id="1348253"/>
    <lineage>
        <taxon>Bacteria</taxon>
        <taxon>Bacillati</taxon>
        <taxon>Actinomycetota</taxon>
        <taxon>Actinomycetes</taxon>
        <taxon>Micrococcales</taxon>
        <taxon>Microbacteriaceae</taxon>
        <taxon>Microbacterium</taxon>
    </lineage>
</organism>
<dbReference type="InterPro" id="IPR036390">
    <property type="entry name" value="WH_DNA-bd_sf"/>
</dbReference>
<comment type="caution">
    <text evidence="2">The sequence shown here is derived from an EMBL/GenBank/DDBJ whole genome shotgun (WGS) entry which is preliminary data.</text>
</comment>
<proteinExistence type="predicted"/>
<dbReference type="SUPFAM" id="SSF46785">
    <property type="entry name" value="Winged helix' DNA-binding domain"/>
    <property type="match status" value="1"/>
</dbReference>
<dbReference type="PRINTS" id="PR00598">
    <property type="entry name" value="HTHMARR"/>
</dbReference>
<evidence type="ECO:0000313" key="3">
    <source>
        <dbReference type="Proteomes" id="UP000031030"/>
    </source>
</evidence>
<dbReference type="OrthoDB" id="8635520at2"/>
<dbReference type="InterPro" id="IPR039422">
    <property type="entry name" value="MarR/SlyA-like"/>
</dbReference>
<sequence length="168" mass="18662">MAGRRSSTRDEYRRAVETYVAAGGDESVQRVITAAQSLNRKLDQWYARQLVDLDLTAGEWGVIAGIARAGEPLTPGYLAELTSVAPSSMTHRLDRLAERGLVERTPDAENRTRVLVGLTDAGWRTFSSVIRSSNVVESDVLQDLSDRERDELARLLEIVILRLDHIGD</sequence>
<gene>
    <name evidence="2" type="ORF">LK09_03895</name>
</gene>
<dbReference type="InterPro" id="IPR036388">
    <property type="entry name" value="WH-like_DNA-bd_sf"/>
</dbReference>
<dbReference type="GO" id="GO:0006950">
    <property type="term" value="P:response to stress"/>
    <property type="evidence" value="ECO:0007669"/>
    <property type="project" value="TreeGrafter"/>
</dbReference>
<evidence type="ECO:0000313" key="2">
    <source>
        <dbReference type="EMBL" id="KHK99161.1"/>
    </source>
</evidence>
<dbReference type="Proteomes" id="UP000031030">
    <property type="component" value="Unassembled WGS sequence"/>
</dbReference>
<dbReference type="RefSeq" id="WP_039396240.1">
    <property type="nucleotide sequence ID" value="NZ_JTDK01000005.1"/>
</dbReference>
<dbReference type="SMART" id="SM00347">
    <property type="entry name" value="HTH_MARR"/>
    <property type="match status" value="1"/>
</dbReference>
<name>A0A0B2AC00_9MICO</name>
<feature type="domain" description="HTH marR-type" evidence="1">
    <location>
        <begin position="24"/>
        <end position="161"/>
    </location>
</feature>
<protein>
    <submittedName>
        <fullName evidence="2">MarR family transcriptional regulator</fullName>
    </submittedName>
</protein>
<dbReference type="Gene3D" id="1.10.10.10">
    <property type="entry name" value="Winged helix-like DNA-binding domain superfamily/Winged helix DNA-binding domain"/>
    <property type="match status" value="1"/>
</dbReference>
<dbReference type="PANTHER" id="PTHR33164">
    <property type="entry name" value="TRANSCRIPTIONAL REGULATOR, MARR FAMILY"/>
    <property type="match status" value="1"/>
</dbReference>
<dbReference type="STRING" id="1348253.LK09_03895"/>
<dbReference type="Pfam" id="PF12802">
    <property type="entry name" value="MarR_2"/>
    <property type="match status" value="1"/>
</dbReference>
<dbReference type="PANTHER" id="PTHR33164:SF104">
    <property type="entry name" value="TRANSCRIPTIONAL REGULATORY PROTEIN"/>
    <property type="match status" value="1"/>
</dbReference>
<accession>A0A0B2AC00</accession>